<dbReference type="GO" id="GO:0016301">
    <property type="term" value="F:kinase activity"/>
    <property type="evidence" value="ECO:0007669"/>
    <property type="project" value="UniProtKB-KW"/>
</dbReference>
<evidence type="ECO:0000313" key="2">
    <source>
        <dbReference type="Proteomes" id="UP000190637"/>
    </source>
</evidence>
<keyword evidence="1" id="KW-0808">Transferase</keyword>
<dbReference type="Pfam" id="PF13189">
    <property type="entry name" value="Cytidylate_kin2"/>
    <property type="match status" value="1"/>
</dbReference>
<dbReference type="RefSeq" id="WP_078761422.1">
    <property type="nucleotide sequence ID" value="NZ_FUWS01000005.1"/>
</dbReference>
<evidence type="ECO:0000313" key="1">
    <source>
        <dbReference type="EMBL" id="SJZ99488.1"/>
    </source>
</evidence>
<dbReference type="OrthoDB" id="3823243at2"/>
<sequence>MTCVVTISATYGAGGSLVAPAVAERLEVPFLDRAIPSAVARRIGCTLAEALARDDRAPTGIGRLLASAGRVPGGDLLRGADTTFAGVCDADGRLLHDRDFVAHTEQLIGAVGRVGGVVLGRAAAILLARHPTALHVRLDGPKERRLKQAAAMRDAAHEEALMRGRVGDEPEWRPPTMRELEDNDRARAAYVQRFYRADAAEPSLYHLVLDSTAVPLYTCVDVVERLARERAGEG</sequence>
<protein>
    <submittedName>
        <fullName evidence="1">Cytidylate kinase</fullName>
    </submittedName>
</protein>
<dbReference type="STRING" id="1122192.SAMN02745673_02074"/>
<dbReference type="EMBL" id="FUWS01000005">
    <property type="protein sequence ID" value="SJZ99488.1"/>
    <property type="molecule type" value="Genomic_DNA"/>
</dbReference>
<name>A0A1T4Q8F0_9ACTN</name>
<keyword evidence="2" id="KW-1185">Reference proteome</keyword>
<dbReference type="Gene3D" id="3.40.50.300">
    <property type="entry name" value="P-loop containing nucleotide triphosphate hydrolases"/>
    <property type="match status" value="1"/>
</dbReference>
<accession>A0A1T4Q8F0</accession>
<dbReference type="InterPro" id="IPR027417">
    <property type="entry name" value="P-loop_NTPase"/>
</dbReference>
<dbReference type="Proteomes" id="UP000190637">
    <property type="component" value="Unassembled WGS sequence"/>
</dbReference>
<reference evidence="1 2" key="1">
    <citation type="submission" date="2017-02" db="EMBL/GenBank/DDBJ databases">
        <authorList>
            <person name="Peterson S.W."/>
        </authorList>
    </citation>
    <scope>NUCLEOTIDE SEQUENCE [LARGE SCALE GENOMIC DNA]</scope>
    <source>
        <strain evidence="1 2">DSM 45154</strain>
    </source>
</reference>
<keyword evidence="1" id="KW-0418">Kinase</keyword>
<dbReference type="AlphaFoldDB" id="A0A1T4Q8F0"/>
<organism evidence="1 2">
    <name type="scientific">Marinactinospora thermotolerans DSM 45154</name>
    <dbReference type="NCBI Taxonomy" id="1122192"/>
    <lineage>
        <taxon>Bacteria</taxon>
        <taxon>Bacillati</taxon>
        <taxon>Actinomycetota</taxon>
        <taxon>Actinomycetes</taxon>
        <taxon>Streptosporangiales</taxon>
        <taxon>Nocardiopsidaceae</taxon>
        <taxon>Marinactinospora</taxon>
    </lineage>
</organism>
<gene>
    <name evidence="1" type="ORF">SAMN02745673_02074</name>
</gene>
<proteinExistence type="predicted"/>